<dbReference type="Proteomes" id="UP000030765">
    <property type="component" value="Unassembled WGS sequence"/>
</dbReference>
<reference evidence="2 4" key="1">
    <citation type="journal article" date="2014" name="BMC Genomics">
        <title>Genome sequence of Anopheles sinensis provides insight into genetics basis of mosquito competence for malaria parasites.</title>
        <authorList>
            <person name="Zhou D."/>
            <person name="Zhang D."/>
            <person name="Ding G."/>
            <person name="Shi L."/>
            <person name="Hou Q."/>
            <person name="Ye Y."/>
            <person name="Xu Y."/>
            <person name="Zhou H."/>
            <person name="Xiong C."/>
            <person name="Li S."/>
            <person name="Yu J."/>
            <person name="Hong S."/>
            <person name="Yu X."/>
            <person name="Zou P."/>
            <person name="Chen C."/>
            <person name="Chang X."/>
            <person name="Wang W."/>
            <person name="Lv Y."/>
            <person name="Sun Y."/>
            <person name="Ma L."/>
            <person name="Shen B."/>
            <person name="Zhu C."/>
        </authorList>
    </citation>
    <scope>NUCLEOTIDE SEQUENCE [LARGE SCALE GENOMIC DNA]</scope>
</reference>
<dbReference type="AlphaFoldDB" id="A0A084VFQ1"/>
<dbReference type="EMBL" id="KE524793">
    <property type="protein sequence ID" value="KFB36795.1"/>
    <property type="molecule type" value="Genomic_DNA"/>
</dbReference>
<proteinExistence type="predicted"/>
<dbReference type="EnsemblMetazoa" id="ASIC003956-RA">
    <property type="protein sequence ID" value="ASIC003956-PA"/>
    <property type="gene ID" value="ASIC003956"/>
</dbReference>
<protein>
    <submittedName>
        <fullName evidence="2 3">AGC family protein kinase</fullName>
    </submittedName>
</protein>
<dbReference type="EMBL" id="ATLV01012457">
    <property type="status" value="NOT_ANNOTATED_CDS"/>
    <property type="molecule type" value="Genomic_DNA"/>
</dbReference>
<reference evidence="3" key="2">
    <citation type="submission" date="2020-05" db="UniProtKB">
        <authorList>
            <consortium name="EnsemblMetazoa"/>
        </authorList>
    </citation>
    <scope>IDENTIFICATION</scope>
</reference>
<keyword evidence="2" id="KW-0418">Kinase</keyword>
<evidence type="ECO:0000313" key="4">
    <source>
        <dbReference type="Proteomes" id="UP000030765"/>
    </source>
</evidence>
<name>A0A084VFQ1_ANOSI</name>
<evidence type="ECO:0000256" key="1">
    <source>
        <dbReference type="SAM" id="MobiDB-lite"/>
    </source>
</evidence>
<organism evidence="2">
    <name type="scientific">Anopheles sinensis</name>
    <name type="common">Mosquito</name>
    <dbReference type="NCBI Taxonomy" id="74873"/>
    <lineage>
        <taxon>Eukaryota</taxon>
        <taxon>Metazoa</taxon>
        <taxon>Ecdysozoa</taxon>
        <taxon>Arthropoda</taxon>
        <taxon>Hexapoda</taxon>
        <taxon>Insecta</taxon>
        <taxon>Pterygota</taxon>
        <taxon>Neoptera</taxon>
        <taxon>Endopterygota</taxon>
        <taxon>Diptera</taxon>
        <taxon>Nematocera</taxon>
        <taxon>Culicoidea</taxon>
        <taxon>Culicidae</taxon>
        <taxon>Anophelinae</taxon>
        <taxon>Anopheles</taxon>
    </lineage>
</organism>
<keyword evidence="4" id="KW-1185">Reference proteome</keyword>
<dbReference type="GO" id="GO:0016301">
    <property type="term" value="F:kinase activity"/>
    <property type="evidence" value="ECO:0007669"/>
    <property type="project" value="UniProtKB-KW"/>
</dbReference>
<evidence type="ECO:0000313" key="3">
    <source>
        <dbReference type="EnsemblMetazoa" id="ASIC003956-PA"/>
    </source>
</evidence>
<feature type="region of interest" description="Disordered" evidence="1">
    <location>
        <begin position="163"/>
        <end position="183"/>
    </location>
</feature>
<sequence length="183" mass="20341">MSSIFIFPHSTKQQDTGAANQRVPSALRSPIFQPALSSRQGSSFPEWGASGFPPFGLYEDRSSWCFFFTSNPSERVPLSRLCEKEHTVSVEIPLNDPMETPGHSQRRTFSGALLEDKNGSTHARTRSHAGGGGKSHFSPPCVAFAQFTAERPSHVYDWKLFHTENPRRKKAREKGNGQEFGDG</sequence>
<evidence type="ECO:0000313" key="2">
    <source>
        <dbReference type="EMBL" id="KFB36795.1"/>
    </source>
</evidence>
<dbReference type="VEuPathDB" id="VectorBase:ASIC003956"/>
<gene>
    <name evidence="2" type="ORF">ZHAS_00003956</name>
</gene>
<accession>A0A084VFQ1</accession>
<keyword evidence="2" id="KW-0808">Transferase</keyword>